<dbReference type="InterPro" id="IPR031825">
    <property type="entry name" value="RXLR"/>
</dbReference>
<accession>A0A833SKU5</accession>
<comment type="caution">
    <text evidence="6">The sequence shown here is derived from an EMBL/GenBank/DDBJ whole genome shotgun (WGS) entry which is preliminary data.</text>
</comment>
<keyword evidence="8" id="KW-1185">Reference proteome</keyword>
<comment type="domain">
    <text evidence="5">The RxLR-dEER motif acts to carry the protein into the host cell cytoplasm through binding to cell surface phosphatidylinositol-3-phosphate.</text>
</comment>
<evidence type="ECO:0000256" key="1">
    <source>
        <dbReference type="ARBA" id="ARBA00004613"/>
    </source>
</evidence>
<sequence>MHLSPILLVTLITILAWNSVLVAATEKTIASLVDHVTGTGYDGVNQGRFRRTASANNNVAGAADSLALDERANPITSFLKEIPNKIPLSWKTTWWLDRYKSVDFVEEKLGMKGLTNAEKLVHKNYNRLERYSKKLKENIIWRAIRRDVSTYRVWDDLGLNQKTTLHPTTTTWSKVPDEEILAQLAKIQKTEAFKEYKQYAVAYDAYKVSLFGSGYYRPTVFFDKNATPLEKMARIQIWVETKRPTVYVKEFLGLQHAKADKLRNDRFYQFYSRELTKAGVSGY</sequence>
<reference evidence="6" key="1">
    <citation type="submission" date="2020-04" db="EMBL/GenBank/DDBJ databases">
        <title>Hybrid Assembly of Korean Phytophthora infestans isolates.</title>
        <authorList>
            <person name="Prokchorchik M."/>
            <person name="Lee Y."/>
            <person name="Seo J."/>
            <person name="Cho J.-H."/>
            <person name="Park Y.-E."/>
            <person name="Jang D.-C."/>
            <person name="Im J.-S."/>
            <person name="Choi J.-G."/>
            <person name="Park H.-J."/>
            <person name="Lee G.-B."/>
            <person name="Lee Y.-G."/>
            <person name="Hong S.-Y."/>
            <person name="Cho K."/>
            <person name="Sohn K.H."/>
        </authorList>
    </citation>
    <scope>NUCLEOTIDE SEQUENCE</scope>
    <source>
        <strain evidence="6">KR_1_A1</strain>
        <strain evidence="7">KR_2_A2</strain>
    </source>
</reference>
<organism evidence="6 8">
    <name type="scientific">Phytophthora infestans</name>
    <name type="common">Potato late blight agent</name>
    <name type="synonym">Botrytis infestans</name>
    <dbReference type="NCBI Taxonomy" id="4787"/>
    <lineage>
        <taxon>Eukaryota</taxon>
        <taxon>Sar</taxon>
        <taxon>Stramenopiles</taxon>
        <taxon>Oomycota</taxon>
        <taxon>Peronosporomycetes</taxon>
        <taxon>Peronosporales</taxon>
        <taxon>Peronosporaceae</taxon>
        <taxon>Phytophthora</taxon>
    </lineage>
</organism>
<dbReference type="EMBL" id="WSZM01000279">
    <property type="protein sequence ID" value="KAF4036137.1"/>
    <property type="molecule type" value="Genomic_DNA"/>
</dbReference>
<evidence type="ECO:0000256" key="5">
    <source>
        <dbReference type="RuleBase" id="RU367124"/>
    </source>
</evidence>
<dbReference type="Proteomes" id="UP000602510">
    <property type="component" value="Unassembled WGS sequence"/>
</dbReference>
<feature type="chain" id="PRO_5044948239" description="RxLR effector protein" evidence="5">
    <location>
        <begin position="25"/>
        <end position="283"/>
    </location>
</feature>
<dbReference type="AlphaFoldDB" id="A0A833SKU5"/>
<proteinExistence type="inferred from homology"/>
<evidence type="ECO:0000313" key="6">
    <source>
        <dbReference type="EMBL" id="KAF4036137.1"/>
    </source>
</evidence>
<feature type="signal peptide" evidence="5">
    <location>
        <begin position="1"/>
        <end position="24"/>
    </location>
</feature>
<evidence type="ECO:0000313" key="7">
    <source>
        <dbReference type="EMBL" id="KAF4149833.1"/>
    </source>
</evidence>
<comment type="similarity">
    <text evidence="2 5">Belongs to the RxLR effector family.</text>
</comment>
<dbReference type="EMBL" id="JAACNO010000122">
    <property type="protein sequence ID" value="KAF4149833.1"/>
    <property type="molecule type" value="Genomic_DNA"/>
</dbReference>
<keyword evidence="4 5" id="KW-0732">Signal</keyword>
<protein>
    <recommendedName>
        <fullName evidence="5">RxLR effector protein</fullName>
    </recommendedName>
</protein>
<name>A0A833SKU5_PHYIN</name>
<dbReference type="Pfam" id="PF16810">
    <property type="entry name" value="RXLR"/>
    <property type="match status" value="1"/>
</dbReference>
<comment type="subcellular location">
    <subcellularLocation>
        <location evidence="1 5">Secreted</location>
    </subcellularLocation>
</comment>
<dbReference type="Proteomes" id="UP000704712">
    <property type="component" value="Unassembled WGS sequence"/>
</dbReference>
<keyword evidence="3 5" id="KW-0964">Secreted</keyword>
<evidence type="ECO:0000313" key="8">
    <source>
        <dbReference type="Proteomes" id="UP000602510"/>
    </source>
</evidence>
<evidence type="ECO:0000256" key="2">
    <source>
        <dbReference type="ARBA" id="ARBA00010400"/>
    </source>
</evidence>
<evidence type="ECO:0000256" key="3">
    <source>
        <dbReference type="ARBA" id="ARBA00022525"/>
    </source>
</evidence>
<gene>
    <name evidence="6" type="ORF">GN244_ATG11778</name>
    <name evidence="7" type="ORF">GN958_ATG00964</name>
</gene>
<evidence type="ECO:0000256" key="4">
    <source>
        <dbReference type="ARBA" id="ARBA00022729"/>
    </source>
</evidence>
<comment type="function">
    <text evidence="5">Effector that suppresses plant defense responses during pathogen infection.</text>
</comment>